<proteinExistence type="predicted"/>
<name>A0A0D0PS34_KITGR</name>
<reference evidence="2 3" key="1">
    <citation type="submission" date="2015-02" db="EMBL/GenBank/DDBJ databases">
        <title>Draft genome sequence of Kitasatospora griseola MF730-N6, a bafilomycin, terpentecin and satosporin producer.</title>
        <authorList>
            <person name="Arens J.C."/>
            <person name="Haltli B."/>
            <person name="Kerr R.G."/>
        </authorList>
    </citation>
    <scope>NUCLEOTIDE SEQUENCE [LARGE SCALE GENOMIC DNA]</scope>
    <source>
        <strain evidence="2 3">MF730-N6</strain>
    </source>
</reference>
<comment type="caution">
    <text evidence="2">The sequence shown here is derived from an EMBL/GenBank/DDBJ whole genome shotgun (WGS) entry which is preliminary data.</text>
</comment>
<dbReference type="EMBL" id="JXZB01000002">
    <property type="protein sequence ID" value="KIQ65384.1"/>
    <property type="molecule type" value="Genomic_DNA"/>
</dbReference>
<evidence type="ECO:0000256" key="1">
    <source>
        <dbReference type="SAM" id="MobiDB-lite"/>
    </source>
</evidence>
<protein>
    <submittedName>
        <fullName evidence="2">Uncharacterized protein</fullName>
    </submittedName>
</protein>
<evidence type="ECO:0000313" key="2">
    <source>
        <dbReference type="EMBL" id="KIQ65384.1"/>
    </source>
</evidence>
<dbReference type="Proteomes" id="UP000032066">
    <property type="component" value="Unassembled WGS sequence"/>
</dbReference>
<dbReference type="RefSeq" id="WP_043911649.1">
    <property type="nucleotide sequence ID" value="NZ_JXZB01000002.1"/>
</dbReference>
<organism evidence="2 3">
    <name type="scientific">Kitasatospora griseola</name>
    <name type="common">Streptomyces griseolosporeus</name>
    <dbReference type="NCBI Taxonomy" id="2064"/>
    <lineage>
        <taxon>Bacteria</taxon>
        <taxon>Bacillati</taxon>
        <taxon>Actinomycetota</taxon>
        <taxon>Actinomycetes</taxon>
        <taxon>Kitasatosporales</taxon>
        <taxon>Streptomycetaceae</taxon>
        <taxon>Kitasatospora</taxon>
    </lineage>
</organism>
<evidence type="ECO:0000313" key="3">
    <source>
        <dbReference type="Proteomes" id="UP000032066"/>
    </source>
</evidence>
<gene>
    <name evidence="2" type="ORF">TR51_15860</name>
</gene>
<accession>A0A0D0PS34</accession>
<feature type="compositionally biased region" description="Pro residues" evidence="1">
    <location>
        <begin position="1"/>
        <end position="22"/>
    </location>
</feature>
<dbReference type="PATRIC" id="fig|2064.6.peg.3402"/>
<dbReference type="AlphaFoldDB" id="A0A0D0PS34"/>
<sequence>MSLPTVPPEPAAPWTPPAPHSDPLPAADRLPAAVALSSRLHGRIGTLCELDLTGVAPAPVFHAVDDPAAAPGGPDDAAL</sequence>
<dbReference type="STRING" id="2064.TR51_15860"/>
<feature type="region of interest" description="Disordered" evidence="1">
    <location>
        <begin position="1"/>
        <end position="26"/>
    </location>
</feature>
<keyword evidence="3" id="KW-1185">Reference proteome</keyword>